<dbReference type="InterPro" id="IPR006407">
    <property type="entry name" value="GlgB"/>
</dbReference>
<comment type="catalytic activity">
    <reaction evidence="1">
        <text>Transfers a segment of a (1-&gt;4)-alpha-D-glucan chain to a primary hydroxy group in a similar glucan chain.</text>
        <dbReference type="EC" id="2.4.1.18"/>
    </reaction>
</comment>
<dbReference type="CDD" id="cd02855">
    <property type="entry name" value="E_set_GBE_prok_N"/>
    <property type="match status" value="1"/>
</dbReference>
<dbReference type="InterPro" id="IPR004193">
    <property type="entry name" value="Glyco_hydro_13_N"/>
</dbReference>
<evidence type="ECO:0000256" key="3">
    <source>
        <dbReference type="ARBA" id="ARBA00004964"/>
    </source>
</evidence>
<dbReference type="EMBL" id="DVHK01000045">
    <property type="protein sequence ID" value="HIR66778.1"/>
    <property type="molecule type" value="Genomic_DNA"/>
</dbReference>
<evidence type="ECO:0000259" key="14">
    <source>
        <dbReference type="SMART" id="SM00642"/>
    </source>
</evidence>
<dbReference type="InterPro" id="IPR044143">
    <property type="entry name" value="GlgB_N_E_set_prok"/>
</dbReference>
<dbReference type="Pfam" id="PF02922">
    <property type="entry name" value="CBM_48"/>
    <property type="match status" value="1"/>
</dbReference>
<accession>A0A9D1E5D0</accession>
<feature type="domain" description="Glycosyl hydrolase family 13 catalytic" evidence="14">
    <location>
        <begin position="151"/>
        <end position="515"/>
    </location>
</feature>
<evidence type="ECO:0000256" key="7">
    <source>
        <dbReference type="ARBA" id="ARBA00022676"/>
    </source>
</evidence>
<feature type="active site" description="Nucleophile" evidence="12">
    <location>
        <position position="312"/>
    </location>
</feature>
<dbReference type="PIRSF" id="PIRSF000463">
    <property type="entry name" value="GlgB"/>
    <property type="match status" value="1"/>
</dbReference>
<dbReference type="SUPFAM" id="SSF51011">
    <property type="entry name" value="Glycosyl hydrolase domain"/>
    <property type="match status" value="1"/>
</dbReference>
<dbReference type="NCBIfam" id="NF008967">
    <property type="entry name" value="PRK12313.1"/>
    <property type="match status" value="1"/>
</dbReference>
<keyword evidence="8 15" id="KW-0808">Transferase</keyword>
<evidence type="ECO:0000256" key="11">
    <source>
        <dbReference type="NCBIfam" id="TIGR01515"/>
    </source>
</evidence>
<dbReference type="GO" id="GO:0005978">
    <property type="term" value="P:glycogen biosynthetic process"/>
    <property type="evidence" value="ECO:0007669"/>
    <property type="project" value="UniProtKB-UniRule"/>
</dbReference>
<dbReference type="Proteomes" id="UP000823913">
    <property type="component" value="Unassembled WGS sequence"/>
</dbReference>
<sequence>MENKFFGELDRYLFHHGTHYELYNKMGAHIREINGVRGVHFVLWAPSARAVCVVSDGNGWTPWRDIMEKVDDCIWELFVPGMCEGVKYKFLIVRADGSEVYKIDPYEFGSEKRPANASVVTNLDTYVWGDGDYMKAKKGENYLEKPMAVYEVHLGSWKKDWNKWDEDKYLDYRRLAHELAEYMEYMGYTHIEVMGICEYPFDPSWGYQVTGYFCPTARYGSPQDFMYFVDYMHQHGFGVILDWVPAHFPKDDFGLANFDGTPLYEYADPLRAEYPEWGTKAFDLGKPEVSNFLIASAFFWVDKYHIDALRADAVAAMLYNSFGRSEWRPNKDGGNLNYESVEFFKHLNSMLRSRTDAFIIAEDSSIIEGVTAPVAKGGLGFGLKWNMGWMNDTLRYVKKDPVYRKYHHWLMTHTFEYIFLEHYILVLSHDEVVYGKGSMWRKMPGDALEKFGSLKCYYTMMMGHPGKKLLFMGQDFAQENEWNFRTSLDWYLCDDPGHRDVMNCYRALLKLYRERPVLHDDTSYKSFEWIESGDVNRSIFAFIRRNPWNYNDGLIFVVNMTPVDYSEYGVGAPVDGTYKRVFTTYPDGSEFAVEAQKELCNGRPYKLTFDLRPYEAVVLEIPYHESTEEEKKEERRAKSRAKREHKLVKTTTHAPAVEVPAELLPEDKKPAKTPAKKVTAKKTAAKKPTKAIVQSEETKPAEKKLPAKPVAARTKKSEK</sequence>
<keyword evidence="7 15" id="KW-0328">Glycosyltransferase</keyword>
<dbReference type="InterPro" id="IPR006047">
    <property type="entry name" value="GH13_cat_dom"/>
</dbReference>
<feature type="region of interest" description="Disordered" evidence="13">
    <location>
        <begin position="625"/>
        <end position="719"/>
    </location>
</feature>
<protein>
    <recommendedName>
        <fullName evidence="5 11">1,4-alpha-glucan branching enzyme</fullName>
        <ecNumber evidence="5 11">2.4.1.18</ecNumber>
    </recommendedName>
</protein>
<dbReference type="GO" id="GO:0043169">
    <property type="term" value="F:cation binding"/>
    <property type="evidence" value="ECO:0007669"/>
    <property type="project" value="InterPro"/>
</dbReference>
<comment type="function">
    <text evidence="2">Catalyzes the formation of the alpha-1,6-glucosidic linkages in glycogen by scission of a 1,4-alpha-linked oligosaccharide from growing alpha-1,4-glucan chains and the subsequent attachment of the oligosaccharide to the alpha-1,6 position.</text>
</comment>
<dbReference type="Gene3D" id="2.60.40.1180">
    <property type="entry name" value="Golgi alpha-mannosidase II"/>
    <property type="match status" value="1"/>
</dbReference>
<evidence type="ECO:0000313" key="16">
    <source>
        <dbReference type="Proteomes" id="UP000823913"/>
    </source>
</evidence>
<feature type="compositionally biased region" description="Basic residues" evidence="13">
    <location>
        <begin position="674"/>
        <end position="689"/>
    </location>
</feature>
<evidence type="ECO:0000313" key="15">
    <source>
        <dbReference type="EMBL" id="HIR66778.1"/>
    </source>
</evidence>
<dbReference type="CDD" id="cd11322">
    <property type="entry name" value="AmyAc_Glg_BE"/>
    <property type="match status" value="1"/>
</dbReference>
<dbReference type="AlphaFoldDB" id="A0A9D1E5D0"/>
<evidence type="ECO:0000256" key="8">
    <source>
        <dbReference type="ARBA" id="ARBA00022679"/>
    </source>
</evidence>
<evidence type="ECO:0000256" key="5">
    <source>
        <dbReference type="ARBA" id="ARBA00012541"/>
    </source>
</evidence>
<name>A0A9D1E5D0_9FIRM</name>
<comment type="pathway">
    <text evidence="3">Glycan biosynthesis; glycogen biosynthesis.</text>
</comment>
<dbReference type="PANTHER" id="PTHR43651">
    <property type="entry name" value="1,4-ALPHA-GLUCAN-BRANCHING ENZYME"/>
    <property type="match status" value="1"/>
</dbReference>
<dbReference type="InterPro" id="IPR017853">
    <property type="entry name" value="GH"/>
</dbReference>
<reference evidence="15" key="2">
    <citation type="journal article" date="2021" name="PeerJ">
        <title>Extensive microbial diversity within the chicken gut microbiome revealed by metagenomics and culture.</title>
        <authorList>
            <person name="Gilroy R."/>
            <person name="Ravi A."/>
            <person name="Getino M."/>
            <person name="Pursley I."/>
            <person name="Horton D.L."/>
            <person name="Alikhan N.F."/>
            <person name="Baker D."/>
            <person name="Gharbi K."/>
            <person name="Hall N."/>
            <person name="Watson M."/>
            <person name="Adriaenssens E.M."/>
            <person name="Foster-Nyarko E."/>
            <person name="Jarju S."/>
            <person name="Secka A."/>
            <person name="Antonio M."/>
            <person name="Oren A."/>
            <person name="Chaudhuri R.R."/>
            <person name="La Ragione R."/>
            <person name="Hildebrand F."/>
            <person name="Pallen M.J."/>
        </authorList>
    </citation>
    <scope>NUCLEOTIDE SEQUENCE</scope>
    <source>
        <strain evidence="15">ChiW16-3235</strain>
    </source>
</reference>
<dbReference type="InterPro" id="IPR013783">
    <property type="entry name" value="Ig-like_fold"/>
</dbReference>
<dbReference type="NCBIfam" id="TIGR01515">
    <property type="entry name" value="branching_enzym"/>
    <property type="match status" value="1"/>
</dbReference>
<dbReference type="EC" id="2.4.1.18" evidence="5 11"/>
<dbReference type="SUPFAM" id="SSF51445">
    <property type="entry name" value="(Trans)glycosidases"/>
    <property type="match status" value="1"/>
</dbReference>
<keyword evidence="9" id="KW-0320">Glycogen biosynthesis</keyword>
<dbReference type="GO" id="GO:0003844">
    <property type="term" value="F:1,4-alpha-glucan branching enzyme activity"/>
    <property type="evidence" value="ECO:0007669"/>
    <property type="project" value="UniProtKB-UniRule"/>
</dbReference>
<keyword evidence="10" id="KW-0119">Carbohydrate metabolism</keyword>
<dbReference type="GO" id="GO:0004553">
    <property type="term" value="F:hydrolase activity, hydrolyzing O-glycosyl compounds"/>
    <property type="evidence" value="ECO:0007669"/>
    <property type="project" value="InterPro"/>
</dbReference>
<dbReference type="InterPro" id="IPR037439">
    <property type="entry name" value="Branching_enzy"/>
</dbReference>
<dbReference type="InterPro" id="IPR006048">
    <property type="entry name" value="A-amylase/branching_C"/>
</dbReference>
<evidence type="ECO:0000256" key="13">
    <source>
        <dbReference type="SAM" id="MobiDB-lite"/>
    </source>
</evidence>
<evidence type="ECO:0000256" key="6">
    <source>
        <dbReference type="ARBA" id="ARBA00022600"/>
    </source>
</evidence>
<evidence type="ECO:0000256" key="10">
    <source>
        <dbReference type="ARBA" id="ARBA00023277"/>
    </source>
</evidence>
<comment type="caution">
    <text evidence="15">The sequence shown here is derived from an EMBL/GenBank/DDBJ whole genome shotgun (WGS) entry which is preliminary data.</text>
</comment>
<evidence type="ECO:0000256" key="9">
    <source>
        <dbReference type="ARBA" id="ARBA00023056"/>
    </source>
</evidence>
<comment type="similarity">
    <text evidence="4">Belongs to the glycosyl hydrolase 13 family. GlgB subfamily.</text>
</comment>
<evidence type="ECO:0000256" key="12">
    <source>
        <dbReference type="PIRSR" id="PIRSR000463-1"/>
    </source>
</evidence>
<dbReference type="Gene3D" id="2.60.40.10">
    <property type="entry name" value="Immunoglobulins"/>
    <property type="match status" value="1"/>
</dbReference>
<dbReference type="PANTHER" id="PTHR43651:SF3">
    <property type="entry name" value="1,4-ALPHA-GLUCAN-BRANCHING ENZYME"/>
    <property type="match status" value="1"/>
</dbReference>
<dbReference type="InterPro" id="IPR013780">
    <property type="entry name" value="Glyco_hydro_b"/>
</dbReference>
<proteinExistence type="inferred from homology"/>
<feature type="compositionally biased region" description="Basic and acidic residues" evidence="13">
    <location>
        <begin position="696"/>
        <end position="705"/>
    </location>
</feature>
<evidence type="ECO:0000256" key="4">
    <source>
        <dbReference type="ARBA" id="ARBA00009000"/>
    </source>
</evidence>
<evidence type="ECO:0000256" key="2">
    <source>
        <dbReference type="ARBA" id="ARBA00002953"/>
    </source>
</evidence>
<gene>
    <name evidence="15" type="primary">glgB</name>
    <name evidence="15" type="ORF">IAB94_01875</name>
</gene>
<evidence type="ECO:0000256" key="1">
    <source>
        <dbReference type="ARBA" id="ARBA00000826"/>
    </source>
</evidence>
<dbReference type="NCBIfam" id="NF003811">
    <property type="entry name" value="PRK05402.1"/>
    <property type="match status" value="1"/>
</dbReference>
<feature type="compositionally biased region" description="Basic and acidic residues" evidence="13">
    <location>
        <begin position="625"/>
        <end position="636"/>
    </location>
</feature>
<dbReference type="InterPro" id="IPR014756">
    <property type="entry name" value="Ig_E-set"/>
</dbReference>
<dbReference type="SUPFAM" id="SSF81296">
    <property type="entry name" value="E set domains"/>
    <property type="match status" value="1"/>
</dbReference>
<feature type="compositionally biased region" description="Basic residues" evidence="13">
    <location>
        <begin position="637"/>
        <end position="648"/>
    </location>
</feature>
<feature type="active site" description="Proton donor" evidence="12">
    <location>
        <position position="362"/>
    </location>
</feature>
<reference evidence="15" key="1">
    <citation type="submission" date="2020-10" db="EMBL/GenBank/DDBJ databases">
        <authorList>
            <person name="Gilroy R."/>
        </authorList>
    </citation>
    <scope>NUCLEOTIDE SEQUENCE</scope>
    <source>
        <strain evidence="15">ChiW16-3235</strain>
    </source>
</reference>
<keyword evidence="6" id="KW-0321">Glycogen metabolism</keyword>
<dbReference type="GO" id="GO:0005829">
    <property type="term" value="C:cytosol"/>
    <property type="evidence" value="ECO:0007669"/>
    <property type="project" value="TreeGrafter"/>
</dbReference>
<dbReference type="Pfam" id="PF02806">
    <property type="entry name" value="Alpha-amylase_C"/>
    <property type="match status" value="1"/>
</dbReference>
<dbReference type="Gene3D" id="3.20.20.80">
    <property type="entry name" value="Glycosidases"/>
    <property type="match status" value="1"/>
</dbReference>
<organism evidence="15 16">
    <name type="scientific">Candidatus Coproplasma avicola</name>
    <dbReference type="NCBI Taxonomy" id="2840744"/>
    <lineage>
        <taxon>Bacteria</taxon>
        <taxon>Bacillati</taxon>
        <taxon>Bacillota</taxon>
        <taxon>Clostridia</taxon>
        <taxon>Eubacteriales</taxon>
        <taxon>Candidatus Coproplasma</taxon>
    </lineage>
</organism>
<dbReference type="SMART" id="SM00642">
    <property type="entry name" value="Aamy"/>
    <property type="match status" value="1"/>
</dbReference>